<dbReference type="RefSeq" id="WP_406790460.1">
    <property type="nucleotide sequence ID" value="NZ_JBJHZX010000002.1"/>
</dbReference>
<dbReference type="Proteomes" id="UP001623660">
    <property type="component" value="Unassembled WGS sequence"/>
</dbReference>
<evidence type="ECO:0000313" key="3">
    <source>
        <dbReference type="Proteomes" id="UP001623660"/>
    </source>
</evidence>
<reference evidence="2 3" key="1">
    <citation type="submission" date="2024-11" db="EMBL/GenBank/DDBJ databases">
        <authorList>
            <person name="Heng Y.C."/>
            <person name="Lim A.C.H."/>
            <person name="Lee J.K.Y."/>
            <person name="Kittelmann S."/>
        </authorList>
    </citation>
    <scope>NUCLEOTIDE SEQUENCE [LARGE SCALE GENOMIC DNA]</scope>
    <source>
        <strain evidence="2 3">WILCCON 0269</strain>
    </source>
</reference>
<evidence type="ECO:0000313" key="2">
    <source>
        <dbReference type="EMBL" id="MFL0194341.1"/>
    </source>
</evidence>
<keyword evidence="3" id="KW-1185">Reference proteome</keyword>
<organism evidence="2 3">
    <name type="scientific">Candidatus Clostridium eludens</name>
    <dbReference type="NCBI Taxonomy" id="3381663"/>
    <lineage>
        <taxon>Bacteria</taxon>
        <taxon>Bacillati</taxon>
        <taxon>Bacillota</taxon>
        <taxon>Clostridia</taxon>
        <taxon>Eubacteriales</taxon>
        <taxon>Clostridiaceae</taxon>
        <taxon>Clostridium</taxon>
    </lineage>
</organism>
<protein>
    <submittedName>
        <fullName evidence="2">Uncharacterized protein</fullName>
    </submittedName>
</protein>
<feature type="region of interest" description="Disordered" evidence="1">
    <location>
        <begin position="1"/>
        <end position="21"/>
    </location>
</feature>
<gene>
    <name evidence="2" type="ORF">ACJDU8_01940</name>
</gene>
<dbReference type="EMBL" id="JBJHZX010000002">
    <property type="protein sequence ID" value="MFL0194341.1"/>
    <property type="molecule type" value="Genomic_DNA"/>
</dbReference>
<dbReference type="SUPFAM" id="SSF50998">
    <property type="entry name" value="Quinoprotein alcohol dehydrogenase-like"/>
    <property type="match status" value="1"/>
</dbReference>
<evidence type="ECO:0000256" key="1">
    <source>
        <dbReference type="SAM" id="MobiDB-lite"/>
    </source>
</evidence>
<proteinExistence type="predicted"/>
<name>A0ABW8SG88_9CLOT</name>
<accession>A0ABW8SG88</accession>
<dbReference type="InterPro" id="IPR011047">
    <property type="entry name" value="Quinoprotein_ADH-like_sf"/>
</dbReference>
<sequence length="251" mass="27282">MNCFNGSGIVRPTPDSGMKPSDKRNLVNNLITQGQSASMSDTVQTLISKVLNLAPVGKKYGAGDTLKMQNTLQKTALLQTFSFHDTTNVLENVIGEDSTYIYMGYVPSSSQTVAILNKSSGAIVATSAVLIGIPLNAYSVGDGYVYVLTQNYLYKIKIADGSIAWSKALYSSAQTGYIRVVGSFLYAVYYNNNGAFCYYESIQLTGTTTYTAITSIQIYSNGTYGMSNLIITIVFILQEVLPHLNKHISMI</sequence>
<comment type="caution">
    <text evidence="2">The sequence shown here is derived from an EMBL/GenBank/DDBJ whole genome shotgun (WGS) entry which is preliminary data.</text>
</comment>